<dbReference type="PANTHER" id="PTHR36699">
    <property type="entry name" value="LD-TRANSPEPTIDASE"/>
    <property type="match status" value="1"/>
</dbReference>
<dbReference type="GO" id="GO:0008360">
    <property type="term" value="P:regulation of cell shape"/>
    <property type="evidence" value="ECO:0007669"/>
    <property type="project" value="UniProtKB-UniRule"/>
</dbReference>
<dbReference type="GO" id="GO:0004180">
    <property type="term" value="F:carboxypeptidase activity"/>
    <property type="evidence" value="ECO:0007669"/>
    <property type="project" value="UniProtKB-ARBA"/>
</dbReference>
<dbReference type="GO" id="GO:0009252">
    <property type="term" value="P:peptidoglycan biosynthetic process"/>
    <property type="evidence" value="ECO:0007669"/>
    <property type="project" value="UniProtKB-UniPathway"/>
</dbReference>
<dbReference type="RefSeq" id="WP_036700235.1">
    <property type="nucleotide sequence ID" value="NZ_CALUAY010000014.1"/>
</dbReference>
<comment type="pathway">
    <text evidence="1 7">Cell wall biogenesis; peptidoglycan biosynthesis.</text>
</comment>
<evidence type="ECO:0000256" key="7">
    <source>
        <dbReference type="PROSITE-ProRule" id="PRU01373"/>
    </source>
</evidence>
<dbReference type="UniPathway" id="UPA00219"/>
<keyword evidence="6 7" id="KW-0961">Cell wall biogenesis/degradation</keyword>
<dbReference type="CDD" id="cd16913">
    <property type="entry name" value="YkuD_like"/>
    <property type="match status" value="1"/>
</dbReference>
<evidence type="ECO:0000313" key="10">
    <source>
        <dbReference type="Proteomes" id="UP000029917"/>
    </source>
</evidence>
<comment type="similarity">
    <text evidence="2">Belongs to the YkuD family.</text>
</comment>
<sequence>MLRPNRRHFSLTMLAALAACGTQPPVLKRYLGPPVTQVVVQKERRRMYLLSGQTVLKSYDFGLGNEPIGHKQFEGDGKTPEGLYYIDRFNPRSRYHLSVGISYPNERDRAFAEQFGLDPGGDIMIHGRGPEGKRLVRQKRDWTAGCITVSDDEVEDIFAMLRLGVPVMIYP</sequence>
<dbReference type="PROSITE" id="PS52029">
    <property type="entry name" value="LD_TPASE"/>
    <property type="match status" value="1"/>
</dbReference>
<evidence type="ECO:0000313" key="9">
    <source>
        <dbReference type="EMBL" id="KGJ07163.1"/>
    </source>
</evidence>
<feature type="active site" description="Proton donor/acceptor" evidence="7">
    <location>
        <position position="126"/>
    </location>
</feature>
<accession>A0A099FA82</accession>
<dbReference type="EMBL" id="JRKS01000025">
    <property type="protein sequence ID" value="KGJ07163.1"/>
    <property type="molecule type" value="Genomic_DNA"/>
</dbReference>
<evidence type="ECO:0000256" key="2">
    <source>
        <dbReference type="ARBA" id="ARBA00005992"/>
    </source>
</evidence>
<evidence type="ECO:0000256" key="1">
    <source>
        <dbReference type="ARBA" id="ARBA00004752"/>
    </source>
</evidence>
<dbReference type="InterPro" id="IPR038063">
    <property type="entry name" value="Transpep_catalytic_dom"/>
</dbReference>
<dbReference type="OrthoDB" id="9809748at2"/>
<evidence type="ECO:0000259" key="8">
    <source>
        <dbReference type="PROSITE" id="PS52029"/>
    </source>
</evidence>
<name>A0A099FA82_9RHOB</name>
<keyword evidence="10" id="KW-1185">Reference proteome</keyword>
<dbReference type="PROSITE" id="PS51257">
    <property type="entry name" value="PROKAR_LIPOPROTEIN"/>
    <property type="match status" value="1"/>
</dbReference>
<dbReference type="Proteomes" id="UP000029917">
    <property type="component" value="Unassembled WGS sequence"/>
</dbReference>
<dbReference type="GO" id="GO:0016740">
    <property type="term" value="F:transferase activity"/>
    <property type="evidence" value="ECO:0007669"/>
    <property type="project" value="UniProtKB-KW"/>
</dbReference>
<dbReference type="Pfam" id="PF03734">
    <property type="entry name" value="YkuD"/>
    <property type="match status" value="1"/>
</dbReference>
<dbReference type="SUPFAM" id="SSF141523">
    <property type="entry name" value="L,D-transpeptidase catalytic domain-like"/>
    <property type="match status" value="1"/>
</dbReference>
<proteinExistence type="inferred from homology"/>
<gene>
    <name evidence="9" type="ORF">IC63_09430</name>
</gene>
<evidence type="ECO:0000256" key="3">
    <source>
        <dbReference type="ARBA" id="ARBA00022679"/>
    </source>
</evidence>
<feature type="domain" description="L,D-TPase catalytic" evidence="8">
    <location>
        <begin position="36"/>
        <end position="170"/>
    </location>
</feature>
<dbReference type="InterPro" id="IPR005490">
    <property type="entry name" value="LD_TPept_cat_dom"/>
</dbReference>
<evidence type="ECO:0000256" key="6">
    <source>
        <dbReference type="ARBA" id="ARBA00023316"/>
    </source>
</evidence>
<keyword evidence="4 7" id="KW-0133">Cell shape</keyword>
<dbReference type="PANTHER" id="PTHR36699:SF1">
    <property type="entry name" value="L,D-TRANSPEPTIDASE YAFK-RELATED"/>
    <property type="match status" value="1"/>
</dbReference>
<dbReference type="GO" id="GO:0071555">
    <property type="term" value="P:cell wall organization"/>
    <property type="evidence" value="ECO:0007669"/>
    <property type="project" value="UniProtKB-UniRule"/>
</dbReference>
<feature type="active site" description="Nucleophile" evidence="7">
    <location>
        <position position="146"/>
    </location>
</feature>
<comment type="caution">
    <text evidence="9">The sequence shown here is derived from an EMBL/GenBank/DDBJ whole genome shotgun (WGS) entry which is preliminary data.</text>
</comment>
<dbReference type="AlphaFoldDB" id="A0A099FA82"/>
<protein>
    <submittedName>
        <fullName evidence="9">ErfK/YbiS/YcfS/YnhG family protein</fullName>
    </submittedName>
</protein>
<keyword evidence="3" id="KW-0808">Transferase</keyword>
<reference evidence="9 10" key="1">
    <citation type="submission" date="2014-09" db="EMBL/GenBank/DDBJ databases">
        <authorList>
            <person name="McGinnis J.M."/>
            <person name="Wolfgang W.J."/>
        </authorList>
    </citation>
    <scope>NUCLEOTIDE SEQUENCE [LARGE SCALE GENOMIC DNA]</scope>
    <source>
        <strain evidence="9 10">HAMBI 3106</strain>
    </source>
</reference>
<dbReference type="Gene3D" id="2.40.440.10">
    <property type="entry name" value="L,D-transpeptidase catalytic domain-like"/>
    <property type="match status" value="1"/>
</dbReference>
<evidence type="ECO:0000256" key="4">
    <source>
        <dbReference type="ARBA" id="ARBA00022960"/>
    </source>
</evidence>
<keyword evidence="5 7" id="KW-0573">Peptidoglycan synthesis</keyword>
<reference evidence="9 10" key="2">
    <citation type="submission" date="2014-10" db="EMBL/GenBank/DDBJ databases">
        <title>Paracoccus sanguinis sp. nov., isolated from clinical specimens of New York State patients.</title>
        <authorList>
            <person name="Mingle L.A."/>
            <person name="Cole J.A."/>
            <person name="Lapierre P."/>
            <person name="Musser K.A."/>
        </authorList>
    </citation>
    <scope>NUCLEOTIDE SEQUENCE [LARGE SCALE GENOMIC DNA]</scope>
    <source>
        <strain evidence="9 10">HAMBI 3106</strain>
    </source>
</reference>
<evidence type="ECO:0000256" key="5">
    <source>
        <dbReference type="ARBA" id="ARBA00022984"/>
    </source>
</evidence>
<dbReference type="STRING" id="690417.IC63_09430"/>
<organism evidence="9 10">
    <name type="scientific">Paracoccus sphaerophysae</name>
    <dbReference type="NCBI Taxonomy" id="690417"/>
    <lineage>
        <taxon>Bacteria</taxon>
        <taxon>Pseudomonadati</taxon>
        <taxon>Pseudomonadota</taxon>
        <taxon>Alphaproteobacteria</taxon>
        <taxon>Rhodobacterales</taxon>
        <taxon>Paracoccaceae</taxon>
        <taxon>Paracoccus</taxon>
    </lineage>
</organism>